<reference evidence="1" key="1">
    <citation type="submission" date="2020-12" db="EMBL/GenBank/DDBJ databases">
        <title>Clostridium thailandense sp. nov., a novel acetogenic bacterium isolated from peat land soil in Thailand.</title>
        <authorList>
            <person name="Chaikitkaew S."/>
            <person name="Birkeland N.K."/>
        </authorList>
    </citation>
    <scope>NUCLEOTIDE SEQUENCE</scope>
    <source>
        <strain evidence="1">DSM 17425</strain>
    </source>
</reference>
<dbReference type="RefSeq" id="WP_211140849.1">
    <property type="nucleotide sequence ID" value="NZ_JAEEGB010000003.1"/>
</dbReference>
<accession>A0A934HW31</accession>
<organism evidence="1 2">
    <name type="scientific">Clostridium aciditolerans</name>
    <dbReference type="NCBI Taxonomy" id="339861"/>
    <lineage>
        <taxon>Bacteria</taxon>
        <taxon>Bacillati</taxon>
        <taxon>Bacillota</taxon>
        <taxon>Clostridia</taxon>
        <taxon>Eubacteriales</taxon>
        <taxon>Clostridiaceae</taxon>
        <taxon>Clostridium</taxon>
    </lineage>
</organism>
<dbReference type="AlphaFoldDB" id="A0A934HW31"/>
<evidence type="ECO:0000313" key="2">
    <source>
        <dbReference type="Proteomes" id="UP000622687"/>
    </source>
</evidence>
<dbReference type="EMBL" id="JAEEGB010000003">
    <property type="protein sequence ID" value="MBI6871390.1"/>
    <property type="molecule type" value="Genomic_DNA"/>
</dbReference>
<comment type="caution">
    <text evidence="1">The sequence shown here is derived from an EMBL/GenBank/DDBJ whole genome shotgun (WGS) entry which is preliminary data.</text>
</comment>
<name>A0A934HW31_9CLOT</name>
<keyword evidence="2" id="KW-1185">Reference proteome</keyword>
<evidence type="ECO:0000313" key="1">
    <source>
        <dbReference type="EMBL" id="MBI6871390.1"/>
    </source>
</evidence>
<protein>
    <submittedName>
        <fullName evidence="1">Uncharacterized protein</fullName>
    </submittedName>
</protein>
<gene>
    <name evidence="1" type="ORF">I6U51_01550</name>
</gene>
<sequence length="67" mass="7628">MESNKLFLDNGKDEEQGKQSWISRIAKGKKATKKTGYGHCNAYSSVVCLKCDKCWGYNNKSYQQSNE</sequence>
<dbReference type="Proteomes" id="UP000622687">
    <property type="component" value="Unassembled WGS sequence"/>
</dbReference>
<proteinExistence type="predicted"/>